<evidence type="ECO:0000256" key="1">
    <source>
        <dbReference type="SAM" id="Phobius"/>
    </source>
</evidence>
<gene>
    <name evidence="2" type="ORF">ABHN84_19945</name>
</gene>
<evidence type="ECO:0000313" key="3">
    <source>
        <dbReference type="Proteomes" id="UP001477278"/>
    </source>
</evidence>
<dbReference type="Proteomes" id="UP001477278">
    <property type="component" value="Unassembled WGS sequence"/>
</dbReference>
<dbReference type="RefSeq" id="WP_347690961.1">
    <property type="nucleotide sequence ID" value="NZ_JBDPZN010000016.1"/>
</dbReference>
<organism evidence="2 3">
    <name type="scientific">Shewanella vesiculosa</name>
    <dbReference type="NCBI Taxonomy" id="518738"/>
    <lineage>
        <taxon>Bacteria</taxon>
        <taxon>Pseudomonadati</taxon>
        <taxon>Pseudomonadota</taxon>
        <taxon>Gammaproteobacteria</taxon>
        <taxon>Alteromonadales</taxon>
        <taxon>Shewanellaceae</taxon>
        <taxon>Shewanella</taxon>
    </lineage>
</organism>
<protein>
    <submittedName>
        <fullName evidence="2">Uncharacterized protein</fullName>
    </submittedName>
</protein>
<proteinExistence type="predicted"/>
<accession>A0ABV0FY98</accession>
<dbReference type="EMBL" id="JBDPZN010000016">
    <property type="protein sequence ID" value="MEO3684538.1"/>
    <property type="molecule type" value="Genomic_DNA"/>
</dbReference>
<feature type="transmembrane region" description="Helical" evidence="1">
    <location>
        <begin position="23"/>
        <end position="43"/>
    </location>
</feature>
<keyword evidence="1" id="KW-1133">Transmembrane helix</keyword>
<evidence type="ECO:0000313" key="2">
    <source>
        <dbReference type="EMBL" id="MEO3684538.1"/>
    </source>
</evidence>
<sequence>MKLITLGLGVVAGIYLSLEYPDVAMQVLNSFIGFINWLSFYVASMLRGI</sequence>
<reference evidence="2 3" key="1">
    <citation type="submission" date="2024-05" db="EMBL/GenBank/DDBJ databases">
        <title>Genome sequencing of Marine Estuary Bacteria, Shewanella vesiculosa and S. baltica, and Pseudomonas syringae.</title>
        <authorList>
            <person name="Gurung A."/>
            <person name="Maclea K.S."/>
        </authorList>
    </citation>
    <scope>NUCLEOTIDE SEQUENCE [LARGE SCALE GENOMIC DNA]</scope>
    <source>
        <strain evidence="2 3">1A</strain>
    </source>
</reference>
<name>A0ABV0FY98_9GAMM</name>
<keyword evidence="1" id="KW-0472">Membrane</keyword>
<keyword evidence="1" id="KW-0812">Transmembrane</keyword>
<keyword evidence="3" id="KW-1185">Reference proteome</keyword>
<comment type="caution">
    <text evidence="2">The sequence shown here is derived from an EMBL/GenBank/DDBJ whole genome shotgun (WGS) entry which is preliminary data.</text>
</comment>